<dbReference type="Gene3D" id="3.90.176.10">
    <property type="entry name" value="Toxin ADP-ribosyltransferase, Chain A, domain 1"/>
    <property type="match status" value="1"/>
</dbReference>
<dbReference type="SUPFAM" id="SSF56399">
    <property type="entry name" value="ADP-ribosylation"/>
    <property type="match status" value="1"/>
</dbReference>
<dbReference type="PANTHER" id="PTHR45641:SF19">
    <property type="entry name" value="NEPHROCYSTIN-3"/>
    <property type="match status" value="1"/>
</dbReference>
<evidence type="ECO:0000256" key="2">
    <source>
        <dbReference type="ARBA" id="ARBA00022803"/>
    </source>
</evidence>
<evidence type="ECO:0000256" key="3">
    <source>
        <dbReference type="PROSITE-ProRule" id="PRU00339"/>
    </source>
</evidence>
<dbReference type="SMART" id="SM00028">
    <property type="entry name" value="TPR"/>
    <property type="match status" value="5"/>
</dbReference>
<dbReference type="PANTHER" id="PTHR45641">
    <property type="entry name" value="TETRATRICOPEPTIDE REPEAT PROTEIN (AFU_ORTHOLOGUE AFUA_6G03870)"/>
    <property type="match status" value="1"/>
</dbReference>
<dbReference type="SUPFAM" id="SSF48452">
    <property type="entry name" value="TPR-like"/>
    <property type="match status" value="1"/>
</dbReference>
<gene>
    <name evidence="4" type="ORF">JYZ213_LOCUS20152</name>
    <name evidence="5" type="ORF">OXD698_LOCUS22204</name>
</gene>
<evidence type="ECO:0000313" key="4">
    <source>
        <dbReference type="EMBL" id="CAF1078386.1"/>
    </source>
</evidence>
<reference evidence="5" key="1">
    <citation type="submission" date="2021-02" db="EMBL/GenBank/DDBJ databases">
        <authorList>
            <person name="Nowell W R."/>
        </authorList>
    </citation>
    <scope>NUCLEOTIDE SEQUENCE</scope>
</reference>
<protein>
    <submittedName>
        <fullName evidence="5">Uncharacterized protein</fullName>
    </submittedName>
</protein>
<keyword evidence="2 3" id="KW-0802">TPR repeat</keyword>
<feature type="repeat" description="TPR" evidence="3">
    <location>
        <begin position="424"/>
        <end position="457"/>
    </location>
</feature>
<dbReference type="Pfam" id="PF13424">
    <property type="entry name" value="TPR_12"/>
    <property type="match status" value="2"/>
</dbReference>
<evidence type="ECO:0000313" key="6">
    <source>
        <dbReference type="Proteomes" id="UP000663844"/>
    </source>
</evidence>
<dbReference type="Pfam" id="PF13374">
    <property type="entry name" value="TPR_10"/>
    <property type="match status" value="1"/>
</dbReference>
<dbReference type="PROSITE" id="PS50293">
    <property type="entry name" value="TPR_REGION"/>
    <property type="match status" value="1"/>
</dbReference>
<dbReference type="Proteomes" id="UP000663845">
    <property type="component" value="Unassembled WGS sequence"/>
</dbReference>
<dbReference type="InterPro" id="IPR019734">
    <property type="entry name" value="TPR_rpt"/>
</dbReference>
<feature type="repeat" description="TPR" evidence="3">
    <location>
        <begin position="531"/>
        <end position="564"/>
    </location>
</feature>
<organism evidence="5 6">
    <name type="scientific">Adineta steineri</name>
    <dbReference type="NCBI Taxonomy" id="433720"/>
    <lineage>
        <taxon>Eukaryota</taxon>
        <taxon>Metazoa</taxon>
        <taxon>Spiralia</taxon>
        <taxon>Gnathifera</taxon>
        <taxon>Rotifera</taxon>
        <taxon>Eurotatoria</taxon>
        <taxon>Bdelloidea</taxon>
        <taxon>Adinetida</taxon>
        <taxon>Adinetidae</taxon>
        <taxon>Adineta</taxon>
    </lineage>
</organism>
<feature type="repeat" description="TPR" evidence="3">
    <location>
        <begin position="466"/>
        <end position="499"/>
    </location>
</feature>
<evidence type="ECO:0000313" key="5">
    <source>
        <dbReference type="EMBL" id="CAF3868105.1"/>
    </source>
</evidence>
<dbReference type="EMBL" id="CAJNOG010000210">
    <property type="protein sequence ID" value="CAF1078386.1"/>
    <property type="molecule type" value="Genomic_DNA"/>
</dbReference>
<dbReference type="AlphaFoldDB" id="A0A819FFU0"/>
<sequence>MSESKLNQNTAASPNIRQPRQRMAYNYILLWVDIGIDETNEDYENILKQIQTITGDVNVFTQRDACIDFLTDVPEDIKYFLIVRDTMFQQMIPLVNDIPQLDSVYIFNDTKTVHEEWTKNWQKIKSVHTNTDDLCQALQVGVKQFNQDSIAISFITVNEIASTDNLNQLEPTFMYTQLFKEILLDMKHDAHAIKQFIAYCRNNDGVSPIIIDRFEKEYHAHSAIWWYTSPSNIYSILNYGLRTMDADIIITMGFFVRDLHEQIQQLYEQQVNSYERKPFLVYRGQDKEVSLGFALCALTKSDTMGILFTMSIDPCIKSTPFASIKEMSSLKEEEEILFSMHTVFRVVAIKQMDEDNQLYQVELQLTSDDDQQLRILTDRIREEAVGNNGRGRLAGLLHNIGQFNKAEELYNVLLEHTSDEGEKALYCNQLGIVKYDQGDYEKAVWYHEKALEIDQKILPSNHPSLASSLNNIGNVYDRIGEYSKSLSSHEKALEIYKKTLPSNHPSLAASLNNIALEICEKTLSSNHPDLAALYNNIGMLYFNMRVYSKALSSYEKALEIQQKALPSNHSDLAISLNNIGNVCESMGENSKALSFYEKSLEIKQKTLPSNHPSLATSYKNIVKVYYNMKNYSKALSYLQRTLDICQCTLPPTHPDIKDVKNGIEIVKQIMKNS</sequence>
<name>A0A819FFU0_9BILA</name>
<accession>A0A819FFU0</accession>
<proteinExistence type="predicted"/>
<dbReference type="PROSITE" id="PS50005">
    <property type="entry name" value="TPR"/>
    <property type="match status" value="5"/>
</dbReference>
<dbReference type="Proteomes" id="UP000663844">
    <property type="component" value="Unassembled WGS sequence"/>
</dbReference>
<dbReference type="EMBL" id="CAJOAZ010001877">
    <property type="protein sequence ID" value="CAF3868105.1"/>
    <property type="molecule type" value="Genomic_DNA"/>
</dbReference>
<dbReference type="Gene3D" id="1.25.40.10">
    <property type="entry name" value="Tetratricopeptide repeat domain"/>
    <property type="match status" value="2"/>
</dbReference>
<dbReference type="InterPro" id="IPR011990">
    <property type="entry name" value="TPR-like_helical_dom_sf"/>
</dbReference>
<feature type="repeat" description="TPR" evidence="3">
    <location>
        <begin position="573"/>
        <end position="606"/>
    </location>
</feature>
<evidence type="ECO:0000256" key="1">
    <source>
        <dbReference type="ARBA" id="ARBA00022737"/>
    </source>
</evidence>
<comment type="caution">
    <text evidence="5">The sequence shown here is derived from an EMBL/GenBank/DDBJ whole genome shotgun (WGS) entry which is preliminary data.</text>
</comment>
<keyword evidence="1" id="KW-0677">Repeat</keyword>
<feature type="repeat" description="TPR" evidence="3">
    <location>
        <begin position="615"/>
        <end position="648"/>
    </location>
</feature>